<dbReference type="EMBL" id="CP146016">
    <property type="protein sequence ID" value="WWQ60555.1"/>
    <property type="molecule type" value="Genomic_DNA"/>
</dbReference>
<keyword evidence="2" id="KW-0547">Nucleotide-binding</keyword>
<dbReference type="Pfam" id="PF21715">
    <property type="entry name" value="CggR_N"/>
    <property type="match status" value="1"/>
</dbReference>
<keyword evidence="8" id="KW-1185">Reference proteome</keyword>
<dbReference type="InterPro" id="IPR036390">
    <property type="entry name" value="WH_DNA-bd_sf"/>
</dbReference>
<dbReference type="GO" id="GO:0004812">
    <property type="term" value="F:aminoacyl-tRNA ligase activity"/>
    <property type="evidence" value="ECO:0007669"/>
    <property type="project" value="InterPro"/>
</dbReference>
<dbReference type="InterPro" id="IPR048715">
    <property type="entry name" value="CggR_N"/>
</dbReference>
<gene>
    <name evidence="7" type="ORF">V6M85_00255</name>
</gene>
<dbReference type="GO" id="GO:0005737">
    <property type="term" value="C:cytoplasm"/>
    <property type="evidence" value="ECO:0007669"/>
    <property type="project" value="InterPro"/>
</dbReference>
<dbReference type="AlphaFoldDB" id="A0AAX4L0R6"/>
<evidence type="ECO:0000313" key="7">
    <source>
        <dbReference type="EMBL" id="WWQ60555.1"/>
    </source>
</evidence>
<organism evidence="7 8">
    <name type="scientific">Sulfolobus tengchongensis</name>
    <dbReference type="NCBI Taxonomy" id="207809"/>
    <lineage>
        <taxon>Archaea</taxon>
        <taxon>Thermoproteota</taxon>
        <taxon>Thermoprotei</taxon>
        <taxon>Sulfolobales</taxon>
        <taxon>Sulfolobaceae</taxon>
        <taxon>Sulfolobus</taxon>
    </lineage>
</organism>
<evidence type="ECO:0000259" key="6">
    <source>
        <dbReference type="Pfam" id="PF21715"/>
    </source>
</evidence>
<dbReference type="Gene3D" id="1.10.10.10">
    <property type="entry name" value="Winged helix-like DNA-binding domain superfamily/Winged helix DNA-binding domain"/>
    <property type="match status" value="1"/>
</dbReference>
<dbReference type="SUPFAM" id="SSF55261">
    <property type="entry name" value="GAD domain-like"/>
    <property type="match status" value="1"/>
</dbReference>
<reference evidence="7 8" key="1">
    <citation type="submission" date="2024-02" db="EMBL/GenBank/DDBJ databases">
        <title>STSV induces naive adaptation in Sulfolobus.</title>
        <authorList>
            <person name="Xiang X."/>
            <person name="Song M."/>
        </authorList>
    </citation>
    <scope>NUCLEOTIDE SEQUENCE [LARGE SCALE GENOMIC DNA]</scope>
    <source>
        <strain evidence="7 8">RT2</strain>
    </source>
</reference>
<proteinExistence type="predicted"/>
<dbReference type="GO" id="GO:0006412">
    <property type="term" value="P:translation"/>
    <property type="evidence" value="ECO:0007669"/>
    <property type="project" value="UniProtKB-KW"/>
</dbReference>
<keyword evidence="1" id="KW-0436">Ligase</keyword>
<evidence type="ECO:0000259" key="5">
    <source>
        <dbReference type="Pfam" id="PF14544"/>
    </source>
</evidence>
<sequence length="206" mass="23319">MDIQIILTKAVESRQGNKPKFDEGHVLMTLLNISELQPVGRMLLMKKIGLSEASMKTLLKRLRELDLIQTDPIGGNTLTEKGQSLVFHLKNLFSIKNVVLKSLGWDSIMLVIKKGAEIVREVPILSLRDEIIRLGVEKVLICVYTKEEKIEIPPKTEEMSLKGLLEEIKENCSNCQPDDLILFLVPSDAHLAYSVLAYILKVLKEW</sequence>
<name>A0AAX4L0R6_9CREN</name>
<dbReference type="RefSeq" id="WP_338601501.1">
    <property type="nucleotide sequence ID" value="NZ_CP146016.1"/>
</dbReference>
<feature type="domain" description="DUF4443" evidence="5">
    <location>
        <begin position="124"/>
        <end position="193"/>
    </location>
</feature>
<evidence type="ECO:0000313" key="8">
    <source>
        <dbReference type="Proteomes" id="UP001432202"/>
    </source>
</evidence>
<dbReference type="InterPro" id="IPR004115">
    <property type="entry name" value="GAD-like_sf"/>
</dbReference>
<evidence type="ECO:0000256" key="1">
    <source>
        <dbReference type="ARBA" id="ARBA00022598"/>
    </source>
</evidence>
<dbReference type="InterPro" id="IPR029349">
    <property type="entry name" value="DUF4443"/>
</dbReference>
<evidence type="ECO:0000256" key="2">
    <source>
        <dbReference type="ARBA" id="ARBA00022741"/>
    </source>
</evidence>
<dbReference type="Pfam" id="PF14544">
    <property type="entry name" value="DUF4443"/>
    <property type="match status" value="1"/>
</dbReference>
<keyword evidence="4" id="KW-0648">Protein biosynthesis</keyword>
<dbReference type="GeneID" id="89335154"/>
<dbReference type="Gene3D" id="3.30.1360.30">
    <property type="entry name" value="GAD-like domain"/>
    <property type="match status" value="1"/>
</dbReference>
<dbReference type="GO" id="GO:0005524">
    <property type="term" value="F:ATP binding"/>
    <property type="evidence" value="ECO:0007669"/>
    <property type="project" value="UniProtKB-KW"/>
</dbReference>
<evidence type="ECO:0000256" key="4">
    <source>
        <dbReference type="ARBA" id="ARBA00022917"/>
    </source>
</evidence>
<evidence type="ECO:0000256" key="3">
    <source>
        <dbReference type="ARBA" id="ARBA00022840"/>
    </source>
</evidence>
<protein>
    <submittedName>
        <fullName evidence="7">DUF4443 domain-containing protein</fullName>
    </submittedName>
</protein>
<keyword evidence="3" id="KW-0067">ATP-binding</keyword>
<dbReference type="Proteomes" id="UP001432202">
    <property type="component" value="Chromosome"/>
</dbReference>
<dbReference type="SUPFAM" id="SSF46785">
    <property type="entry name" value="Winged helix' DNA-binding domain"/>
    <property type="match status" value="1"/>
</dbReference>
<accession>A0AAX4L0R6</accession>
<dbReference type="InterPro" id="IPR036388">
    <property type="entry name" value="WH-like_DNA-bd_sf"/>
</dbReference>
<feature type="domain" description="CggR N-terminal DNA binding" evidence="6">
    <location>
        <begin position="30"/>
        <end position="92"/>
    </location>
</feature>